<evidence type="ECO:0000256" key="1">
    <source>
        <dbReference type="SAM" id="SignalP"/>
    </source>
</evidence>
<proteinExistence type="predicted"/>
<comment type="caution">
    <text evidence="2">The sequence shown here is derived from an EMBL/GenBank/DDBJ whole genome shotgun (WGS) entry which is preliminary data.</text>
</comment>
<accession>A0A0D0ZW93</accession>
<name>A0A0D0ZW93_CLOBO</name>
<gene>
    <name evidence="2" type="ORF">N495_04905</name>
</gene>
<evidence type="ECO:0000313" key="3">
    <source>
        <dbReference type="Proteomes" id="UP000032250"/>
    </source>
</evidence>
<dbReference type="InterPro" id="IPR038765">
    <property type="entry name" value="Papain-like_cys_pep_sf"/>
</dbReference>
<keyword evidence="2" id="KW-0378">Hydrolase</keyword>
<dbReference type="InterPro" id="IPR024453">
    <property type="entry name" value="Peptidase_C92"/>
</dbReference>
<feature type="signal peptide" evidence="1">
    <location>
        <begin position="1"/>
        <end position="33"/>
    </location>
</feature>
<organism evidence="2 3">
    <name type="scientific">Clostridium botulinum B2 450</name>
    <dbReference type="NCBI Taxonomy" id="1379739"/>
    <lineage>
        <taxon>Bacteria</taxon>
        <taxon>Bacillati</taxon>
        <taxon>Bacillota</taxon>
        <taxon>Clostridia</taxon>
        <taxon>Eubacteriales</taxon>
        <taxon>Clostridiaceae</taxon>
        <taxon>Clostridium</taxon>
    </lineage>
</organism>
<dbReference type="EMBL" id="JXSU01000007">
    <property type="protein sequence ID" value="KIS22948.1"/>
    <property type="molecule type" value="Genomic_DNA"/>
</dbReference>
<dbReference type="GO" id="GO:0016787">
    <property type="term" value="F:hydrolase activity"/>
    <property type="evidence" value="ECO:0007669"/>
    <property type="project" value="UniProtKB-KW"/>
</dbReference>
<evidence type="ECO:0000313" key="2">
    <source>
        <dbReference type="EMBL" id="KIS22948.1"/>
    </source>
</evidence>
<dbReference type="PATRIC" id="fig|1379739.3.peg.1304"/>
<feature type="chain" id="PRO_5002226504" evidence="1">
    <location>
        <begin position="34"/>
        <end position="258"/>
    </location>
</feature>
<dbReference type="HOGENOM" id="CLU_097084_0_0_9"/>
<sequence length="258" mass="29635">MKNKRGFGMNKKNIGIILLAISIFAISSSNVKAAENNMEGKQKYTIEEKQVIEKNDKEMKELINNWDKIKEATPEEFIKIEKEKKSKFKPNNVRSFSAGDNTNRTQEEYLRDYEDFLGGYGDILITPMGKYDSFTGHAGIVCVDNQYTIEAYPIGKQVEGVQRRVNNWKDRYDKVILAGVNGADEPHYRNAIKYAEEKIGLGYNYNILNKWTTNRFYCSQIVWRAWMEQGFDLDKDGGSAVLPNDLISDKLQILKASK</sequence>
<dbReference type="Gene3D" id="3.90.1720.10">
    <property type="entry name" value="endopeptidase domain like (from Nostoc punctiforme)"/>
    <property type="match status" value="1"/>
</dbReference>
<reference evidence="2 3" key="1">
    <citation type="submission" date="2014-06" db="EMBL/GenBank/DDBJ databases">
        <title>Genome characterization of distinct group I Clostridium botulinum lineages.</title>
        <authorList>
            <person name="Giordani F."/>
            <person name="Anselmo A."/>
            <person name="Fillo S."/>
            <person name="Palozzi A.M."/>
            <person name="Fortunato A."/>
            <person name="Gentile B."/>
            <person name="Ciammaruconi A."/>
            <person name="Anniballi F."/>
            <person name="De Medici D."/>
            <person name="Lista F."/>
        </authorList>
    </citation>
    <scope>NUCLEOTIDE SEQUENCE [LARGE SCALE GENOMIC DNA]</scope>
    <source>
        <strain evidence="2 3">B2 450</strain>
    </source>
</reference>
<dbReference type="AlphaFoldDB" id="A0A0D0ZW93"/>
<dbReference type="Pfam" id="PF05708">
    <property type="entry name" value="Peptidase_C92"/>
    <property type="match status" value="1"/>
</dbReference>
<dbReference type="SUPFAM" id="SSF54001">
    <property type="entry name" value="Cysteine proteinases"/>
    <property type="match status" value="1"/>
</dbReference>
<dbReference type="Proteomes" id="UP000032250">
    <property type="component" value="Unassembled WGS sequence"/>
</dbReference>
<protein>
    <submittedName>
        <fullName evidence="2">Hydrolase</fullName>
    </submittedName>
</protein>
<keyword evidence="1" id="KW-0732">Signal</keyword>